<evidence type="ECO:0000256" key="6">
    <source>
        <dbReference type="SAM" id="Phobius"/>
    </source>
</evidence>
<reference evidence="7" key="1">
    <citation type="journal article" date="2020" name="Stud. Mycol.">
        <title>101 Dothideomycetes genomes: a test case for predicting lifestyles and emergence of pathogens.</title>
        <authorList>
            <person name="Haridas S."/>
            <person name="Albert R."/>
            <person name="Binder M."/>
            <person name="Bloem J."/>
            <person name="Labutti K."/>
            <person name="Salamov A."/>
            <person name="Andreopoulos B."/>
            <person name="Baker S."/>
            <person name="Barry K."/>
            <person name="Bills G."/>
            <person name="Bluhm B."/>
            <person name="Cannon C."/>
            <person name="Castanera R."/>
            <person name="Culley D."/>
            <person name="Daum C."/>
            <person name="Ezra D."/>
            <person name="Gonzalez J."/>
            <person name="Henrissat B."/>
            <person name="Kuo A."/>
            <person name="Liang C."/>
            <person name="Lipzen A."/>
            <person name="Lutzoni F."/>
            <person name="Magnuson J."/>
            <person name="Mondo S."/>
            <person name="Nolan M."/>
            <person name="Ohm R."/>
            <person name="Pangilinan J."/>
            <person name="Park H.-J."/>
            <person name="Ramirez L."/>
            <person name="Alfaro M."/>
            <person name="Sun H."/>
            <person name="Tritt A."/>
            <person name="Yoshinaga Y."/>
            <person name="Zwiers L.-H."/>
            <person name="Turgeon B."/>
            <person name="Goodwin S."/>
            <person name="Spatafora J."/>
            <person name="Crous P."/>
            <person name="Grigoriev I."/>
        </authorList>
    </citation>
    <scope>NUCLEOTIDE SEQUENCE</scope>
    <source>
        <strain evidence="7">CBS 125425</strain>
    </source>
</reference>
<gene>
    <name evidence="7" type="ORF">EJ04DRAFT_509498</name>
</gene>
<keyword evidence="2 6" id="KW-0812">Transmembrane</keyword>
<feature type="transmembrane region" description="Helical" evidence="6">
    <location>
        <begin position="395"/>
        <end position="413"/>
    </location>
</feature>
<dbReference type="InterPro" id="IPR037185">
    <property type="entry name" value="EmrE-like"/>
</dbReference>
<dbReference type="AlphaFoldDB" id="A0A9P4R3U0"/>
<dbReference type="Pfam" id="PF05653">
    <property type="entry name" value="Mg_trans_NIPA"/>
    <property type="match status" value="1"/>
</dbReference>
<sequence>MMLPPHSVAAGPATTTTTTYNSPATTSPSSGLPGLGPGNWSSLIGIITAIVGNVLISFALNLQRYAHIRLERERQDKERSRKRRSTSYDGSQPNVAEERAKGNLGRKYHRPRHADVTVDDERDGLNEGVVATESDPLIPYTESRRNTRPHSRPALHSTDTATAAESYKQQSYLKSPYWWTGIVLMTTGEVGNFLAYGFAPASIVSPLGVVALIINCIIAPIMLREHFRGRDGLGVLVAVAGAVTVVLSANDNNPKLGPDEIWNLITTWEFETYLGITIAVIAALMVASNRYGDKNILIDLGLVGLYGGYTALSTKGVASMLSYTLFRALTFPVTYLLVAILVFTAVMQIKYVNRALQRFDATQVIPTQFVLFTLSVILGSAILYRDFERTSGDDAGKFIGGCALTFLGVWLITSGRPRRNDDEDRAPEPEDAINLVDEERFHDDVDAAGNGEAGSSRRSSTLRATSPPMAINTRIPTRDASQPGTPDIRVTSAHPLDTATRSPLNATPDAPSPLTDNPWEDDSPTVARTRPPPAPLSRNSTLSAPILPSGPTIAPRGTTSSPELPIDALNPPRPQTPLRGISDSLAPVTPSTTSTLTPAGTARLRRIATAERLGARYSLGAGPLLASPLSTSLSAMVADLKRSGSVRSTHTQRDGVTVRRRESVLGIGAQEIDPQGEGVGEPLDRRRTATEGGEGERARSRGLSGTFGDIWRGLRKGAEEGGGGGDVESRQGERDEGGG</sequence>
<dbReference type="GO" id="GO:0016020">
    <property type="term" value="C:membrane"/>
    <property type="evidence" value="ECO:0007669"/>
    <property type="project" value="UniProtKB-SubCell"/>
</dbReference>
<dbReference type="Proteomes" id="UP000799444">
    <property type="component" value="Unassembled WGS sequence"/>
</dbReference>
<evidence type="ECO:0000256" key="5">
    <source>
        <dbReference type="SAM" id="MobiDB-lite"/>
    </source>
</evidence>
<evidence type="ECO:0000313" key="8">
    <source>
        <dbReference type="Proteomes" id="UP000799444"/>
    </source>
</evidence>
<proteinExistence type="predicted"/>
<accession>A0A9P4R3U0</accession>
<evidence type="ECO:0000256" key="1">
    <source>
        <dbReference type="ARBA" id="ARBA00004141"/>
    </source>
</evidence>
<keyword evidence="4 6" id="KW-0472">Membrane</keyword>
<feature type="compositionally biased region" description="Low complexity" evidence="5">
    <location>
        <begin position="9"/>
        <end position="33"/>
    </location>
</feature>
<feature type="transmembrane region" description="Helical" evidence="6">
    <location>
        <begin position="40"/>
        <end position="62"/>
    </location>
</feature>
<dbReference type="PANTHER" id="PTHR12570:SF65">
    <property type="entry name" value="MAGNESIUM TRANSPORTER NIPA9-RELATED"/>
    <property type="match status" value="1"/>
</dbReference>
<dbReference type="InterPro" id="IPR008521">
    <property type="entry name" value="Mg_trans_NIPA"/>
</dbReference>
<keyword evidence="8" id="KW-1185">Reference proteome</keyword>
<dbReference type="GO" id="GO:0015095">
    <property type="term" value="F:magnesium ion transmembrane transporter activity"/>
    <property type="evidence" value="ECO:0007669"/>
    <property type="project" value="InterPro"/>
</dbReference>
<feature type="transmembrane region" description="Helical" evidence="6">
    <location>
        <begin position="270"/>
        <end position="288"/>
    </location>
</feature>
<organism evidence="7 8">
    <name type="scientific">Polyplosphaeria fusca</name>
    <dbReference type="NCBI Taxonomy" id="682080"/>
    <lineage>
        <taxon>Eukaryota</taxon>
        <taxon>Fungi</taxon>
        <taxon>Dikarya</taxon>
        <taxon>Ascomycota</taxon>
        <taxon>Pezizomycotina</taxon>
        <taxon>Dothideomycetes</taxon>
        <taxon>Pleosporomycetidae</taxon>
        <taxon>Pleosporales</taxon>
        <taxon>Tetraplosphaeriaceae</taxon>
        <taxon>Polyplosphaeria</taxon>
    </lineage>
</organism>
<dbReference type="SUPFAM" id="SSF103481">
    <property type="entry name" value="Multidrug resistance efflux transporter EmrE"/>
    <property type="match status" value="1"/>
</dbReference>
<dbReference type="OrthoDB" id="165382at2759"/>
<feature type="region of interest" description="Disordered" evidence="5">
    <location>
        <begin position="138"/>
        <end position="161"/>
    </location>
</feature>
<comment type="subcellular location">
    <subcellularLocation>
        <location evidence="1">Membrane</location>
        <topology evidence="1">Multi-pass membrane protein</topology>
    </subcellularLocation>
</comment>
<evidence type="ECO:0000256" key="4">
    <source>
        <dbReference type="ARBA" id="ARBA00023136"/>
    </source>
</evidence>
<evidence type="ECO:0000256" key="3">
    <source>
        <dbReference type="ARBA" id="ARBA00022989"/>
    </source>
</evidence>
<feature type="region of interest" description="Disordered" evidence="5">
    <location>
        <begin position="671"/>
        <end position="739"/>
    </location>
</feature>
<feature type="compositionally biased region" description="Low complexity" evidence="5">
    <location>
        <begin position="584"/>
        <end position="597"/>
    </location>
</feature>
<feature type="compositionally biased region" description="Basic and acidic residues" evidence="5">
    <location>
        <begin position="682"/>
        <end position="699"/>
    </location>
</feature>
<feature type="transmembrane region" description="Helical" evidence="6">
    <location>
        <begin position="232"/>
        <end position="250"/>
    </location>
</feature>
<comment type="caution">
    <text evidence="7">The sequence shown here is derived from an EMBL/GenBank/DDBJ whole genome shotgun (WGS) entry which is preliminary data.</text>
</comment>
<keyword evidence="3 6" id="KW-1133">Transmembrane helix</keyword>
<feature type="compositionally biased region" description="Basic and acidic residues" evidence="5">
    <location>
        <begin position="727"/>
        <end position="739"/>
    </location>
</feature>
<feature type="region of interest" description="Disordered" evidence="5">
    <location>
        <begin position="73"/>
        <end position="123"/>
    </location>
</feature>
<feature type="region of interest" description="Disordered" evidence="5">
    <location>
        <begin position="1"/>
        <end position="33"/>
    </location>
</feature>
<feature type="transmembrane region" description="Helical" evidence="6">
    <location>
        <begin position="177"/>
        <end position="197"/>
    </location>
</feature>
<feature type="region of interest" description="Disordered" evidence="5">
    <location>
        <begin position="417"/>
        <end position="597"/>
    </location>
</feature>
<protein>
    <submittedName>
        <fullName evidence="7">DUF803-domain-containing protein</fullName>
    </submittedName>
</protein>
<feature type="compositionally biased region" description="Basic and acidic residues" evidence="5">
    <location>
        <begin position="418"/>
        <end position="428"/>
    </location>
</feature>
<feature type="transmembrane region" description="Helical" evidence="6">
    <location>
        <begin position="203"/>
        <end position="223"/>
    </location>
</feature>
<evidence type="ECO:0000313" key="7">
    <source>
        <dbReference type="EMBL" id="KAF2738632.1"/>
    </source>
</evidence>
<evidence type="ECO:0000256" key="2">
    <source>
        <dbReference type="ARBA" id="ARBA00022692"/>
    </source>
</evidence>
<dbReference type="PANTHER" id="PTHR12570">
    <property type="match status" value="1"/>
</dbReference>
<feature type="compositionally biased region" description="Low complexity" evidence="5">
    <location>
        <begin position="456"/>
        <end position="466"/>
    </location>
</feature>
<dbReference type="EMBL" id="ML996108">
    <property type="protein sequence ID" value="KAF2738632.1"/>
    <property type="molecule type" value="Genomic_DNA"/>
</dbReference>
<feature type="transmembrane region" description="Helical" evidence="6">
    <location>
        <begin position="332"/>
        <end position="352"/>
    </location>
</feature>
<name>A0A9P4R3U0_9PLEO</name>
<feature type="transmembrane region" description="Helical" evidence="6">
    <location>
        <begin position="364"/>
        <end position="383"/>
    </location>
</feature>